<feature type="domain" description="N-acetyltransferase" evidence="1">
    <location>
        <begin position="98"/>
        <end position="253"/>
    </location>
</feature>
<dbReference type="SUPFAM" id="SSF55729">
    <property type="entry name" value="Acyl-CoA N-acyltransferases (Nat)"/>
    <property type="match status" value="1"/>
</dbReference>
<protein>
    <submittedName>
        <fullName evidence="2">GNAT family N-acetyltransferase</fullName>
        <ecNumber evidence="2">2.3.-.-</ecNumber>
    </submittedName>
</protein>
<accession>A0ABV9QN69</accession>
<dbReference type="Pfam" id="PF00583">
    <property type="entry name" value="Acetyltransf_1"/>
    <property type="match status" value="1"/>
</dbReference>
<dbReference type="InterPro" id="IPR000182">
    <property type="entry name" value="GNAT_dom"/>
</dbReference>
<comment type="caution">
    <text evidence="2">The sequence shown here is derived from an EMBL/GenBank/DDBJ whole genome shotgun (WGS) entry which is preliminary data.</text>
</comment>
<dbReference type="RefSeq" id="WP_379788791.1">
    <property type="nucleotide sequence ID" value="NZ_JBHSHL010000042.1"/>
</dbReference>
<dbReference type="CDD" id="cd04301">
    <property type="entry name" value="NAT_SF"/>
    <property type="match status" value="1"/>
</dbReference>
<keyword evidence="3" id="KW-1185">Reference proteome</keyword>
<keyword evidence="2" id="KW-0808">Transferase</keyword>
<dbReference type="EC" id="2.3.-.-" evidence="2"/>
<organism evidence="2 3">
    <name type="scientific">Filifactor villosus</name>
    <dbReference type="NCBI Taxonomy" id="29374"/>
    <lineage>
        <taxon>Bacteria</taxon>
        <taxon>Bacillati</taxon>
        <taxon>Bacillota</taxon>
        <taxon>Clostridia</taxon>
        <taxon>Peptostreptococcales</taxon>
        <taxon>Filifactoraceae</taxon>
        <taxon>Filifactor</taxon>
    </lineage>
</organism>
<dbReference type="PROSITE" id="PS51186">
    <property type="entry name" value="GNAT"/>
    <property type="match status" value="1"/>
</dbReference>
<dbReference type="GO" id="GO:0016746">
    <property type="term" value="F:acyltransferase activity"/>
    <property type="evidence" value="ECO:0007669"/>
    <property type="project" value="UniProtKB-KW"/>
</dbReference>
<gene>
    <name evidence="2" type="ORF">ACFO4R_09145</name>
</gene>
<proteinExistence type="predicted"/>
<name>A0ABV9QN69_9FIRM</name>
<dbReference type="EMBL" id="JBHSHL010000042">
    <property type="protein sequence ID" value="MFC4805245.1"/>
    <property type="molecule type" value="Genomic_DNA"/>
</dbReference>
<sequence length="253" mass="30060">MIKLCEEILLNSDPSVADLFENDFLIKMLSNQHPCMIHAIGDKKTSLADRIEYIEGLLSKKRRKPVYRILYTEEYRMLDEELFKQGYEKVNEGSVKYMDIRKIQKELFTFATFIQNGVFAESSLESFWVDRYREFHGMKAEQLNIFVDNMRRSQEDFYYFTLMQQNTMIGLAYAAMDRGIFAIRDVVVAPRYQGLSYGRRLVMSMLSYAFKNEIEHVIIPIDVENEAANKLFNRIGFENAYHYWQRYKNILDK</sequence>
<dbReference type="Proteomes" id="UP001595916">
    <property type="component" value="Unassembled WGS sequence"/>
</dbReference>
<dbReference type="InterPro" id="IPR016181">
    <property type="entry name" value="Acyl_CoA_acyltransferase"/>
</dbReference>
<keyword evidence="2" id="KW-0012">Acyltransferase</keyword>
<dbReference type="Gene3D" id="3.40.630.30">
    <property type="match status" value="1"/>
</dbReference>
<reference evidence="3" key="1">
    <citation type="journal article" date="2019" name="Int. J. Syst. Evol. Microbiol.">
        <title>The Global Catalogue of Microorganisms (GCM) 10K type strain sequencing project: providing services to taxonomists for standard genome sequencing and annotation.</title>
        <authorList>
            <consortium name="The Broad Institute Genomics Platform"/>
            <consortium name="The Broad Institute Genome Sequencing Center for Infectious Disease"/>
            <person name="Wu L."/>
            <person name="Ma J."/>
        </authorList>
    </citation>
    <scope>NUCLEOTIDE SEQUENCE [LARGE SCALE GENOMIC DNA]</scope>
    <source>
        <strain evidence="3">CCUG 46385</strain>
    </source>
</reference>
<evidence type="ECO:0000313" key="3">
    <source>
        <dbReference type="Proteomes" id="UP001595916"/>
    </source>
</evidence>
<evidence type="ECO:0000259" key="1">
    <source>
        <dbReference type="PROSITE" id="PS51186"/>
    </source>
</evidence>
<evidence type="ECO:0000313" key="2">
    <source>
        <dbReference type="EMBL" id="MFC4805245.1"/>
    </source>
</evidence>